<proteinExistence type="predicted"/>
<dbReference type="PATRIC" id="fig|280871.6.peg.3665"/>
<keyword evidence="3" id="KW-1185">Reference proteome</keyword>
<comment type="caution">
    <text evidence="2">The sequence shown here is derived from an EMBL/GenBank/DDBJ whole genome shotgun (WGS) entry which is preliminary data.</text>
</comment>
<evidence type="ECO:0000313" key="3">
    <source>
        <dbReference type="Proteomes" id="UP000032221"/>
    </source>
</evidence>
<name>A0A0D1LBX5_9MYCO</name>
<sequence>MTTSGQAKRRDKPSRADRVAAETWFLRRGLPAVLRPGVLVRRLWQRSAPALAGFAVFMINSIIVVAVTGQHTINIDGQPTRTDWFILALVLLVAPVAMLVGWRVSLISSWRNRAAAAAVSVAVCLAGAVFGGPGPRVGGNLVYVALIIVVILACTATGIGSILGWALDVTAHSLSLMGTLFVRALPVMLLTVLVFFNTYVWLMAAIVSRARLWGALGFLALIAVAFVIASTVDRVRPILTAATPDTPEAQLEVLADTPFADMAAVSQRVPLSRIERVNVVFVLAMSQVLQLLIVALVTAFIFLVLGLILIDPKLLAEWTRNNGAPDGTVFGMTLPIPESLIQTTLFLGALTFMYITARTTTDASYRAEFVDPQVDSLRRRLDARDRYLADRKRV</sequence>
<dbReference type="RefSeq" id="WP_043393141.1">
    <property type="nucleotide sequence ID" value="NZ_JXST01000024.1"/>
</dbReference>
<dbReference type="Proteomes" id="UP000032221">
    <property type="component" value="Unassembled WGS sequence"/>
</dbReference>
<accession>A0A0D1LBX5</accession>
<feature type="transmembrane region" description="Helical" evidence="1">
    <location>
        <begin position="339"/>
        <end position="357"/>
    </location>
</feature>
<evidence type="ECO:0000313" key="2">
    <source>
        <dbReference type="EMBL" id="KIU15722.1"/>
    </source>
</evidence>
<dbReference type="OrthoDB" id="4750264at2"/>
<keyword evidence="1" id="KW-0472">Membrane</keyword>
<feature type="transmembrane region" description="Helical" evidence="1">
    <location>
        <begin position="114"/>
        <end position="131"/>
    </location>
</feature>
<organism evidence="2 3">
    <name type="scientific">Mycolicibacterium llatzerense</name>
    <dbReference type="NCBI Taxonomy" id="280871"/>
    <lineage>
        <taxon>Bacteria</taxon>
        <taxon>Bacillati</taxon>
        <taxon>Actinomycetota</taxon>
        <taxon>Actinomycetes</taxon>
        <taxon>Mycobacteriales</taxon>
        <taxon>Mycobacteriaceae</taxon>
        <taxon>Mycolicibacterium</taxon>
    </lineage>
</organism>
<dbReference type="EMBL" id="JXST01000024">
    <property type="protein sequence ID" value="KIU15722.1"/>
    <property type="molecule type" value="Genomic_DNA"/>
</dbReference>
<dbReference type="STRING" id="280871.TL10_17710"/>
<feature type="transmembrane region" description="Helical" evidence="1">
    <location>
        <begin position="51"/>
        <end position="72"/>
    </location>
</feature>
<feature type="transmembrane region" description="Helical" evidence="1">
    <location>
        <begin position="277"/>
        <end position="310"/>
    </location>
</feature>
<protein>
    <submittedName>
        <fullName evidence="2">Membrane protein</fullName>
    </submittedName>
</protein>
<dbReference type="AlphaFoldDB" id="A0A0D1LBX5"/>
<keyword evidence="1" id="KW-0812">Transmembrane</keyword>
<evidence type="ECO:0000256" key="1">
    <source>
        <dbReference type="SAM" id="Phobius"/>
    </source>
</evidence>
<keyword evidence="1" id="KW-1133">Transmembrane helix</keyword>
<feature type="transmembrane region" description="Helical" evidence="1">
    <location>
        <begin position="84"/>
        <end position="102"/>
    </location>
</feature>
<gene>
    <name evidence="2" type="ORF">TL10_17710</name>
</gene>
<feature type="transmembrane region" description="Helical" evidence="1">
    <location>
        <begin position="143"/>
        <end position="168"/>
    </location>
</feature>
<feature type="transmembrane region" description="Helical" evidence="1">
    <location>
        <begin position="212"/>
        <end position="232"/>
    </location>
</feature>
<reference evidence="2 3" key="1">
    <citation type="submission" date="2015-01" db="EMBL/GenBank/DDBJ databases">
        <title>Genome sequence of Mycobacterium llatzerense and Mycobacterium immunogenum recovered from brain abscess.</title>
        <authorList>
            <person name="Greninger A.L."/>
            <person name="Langelier C."/>
            <person name="Cunningham G."/>
            <person name="Chiu C.Y."/>
            <person name="Miller S."/>
        </authorList>
    </citation>
    <scope>NUCLEOTIDE SEQUENCE [LARGE SCALE GENOMIC DNA]</scope>
    <source>
        <strain evidence="2 3">CLUC14</strain>
    </source>
</reference>
<feature type="transmembrane region" description="Helical" evidence="1">
    <location>
        <begin position="180"/>
        <end position="206"/>
    </location>
</feature>